<accession>A0A9P6VVQ9</accession>
<evidence type="ECO:0000259" key="2">
    <source>
        <dbReference type="PROSITE" id="PS50822"/>
    </source>
</evidence>
<dbReference type="AlphaFoldDB" id="A0A9P6VVQ9"/>
<dbReference type="GO" id="GO:0003723">
    <property type="term" value="F:RNA binding"/>
    <property type="evidence" value="ECO:0007669"/>
    <property type="project" value="InterPro"/>
</dbReference>
<dbReference type="SUPFAM" id="SSF53098">
    <property type="entry name" value="Ribonuclease H-like"/>
    <property type="match status" value="1"/>
</dbReference>
<dbReference type="CDD" id="cd02846">
    <property type="entry name" value="PAZ_argonaute_like"/>
    <property type="match status" value="1"/>
</dbReference>
<dbReference type="PROSITE" id="PS50822">
    <property type="entry name" value="PIWI"/>
    <property type="match status" value="1"/>
</dbReference>
<dbReference type="InterPro" id="IPR032474">
    <property type="entry name" value="Argonaute_N"/>
</dbReference>
<gene>
    <name evidence="3" type="ORF">C6P46_001160</name>
</gene>
<feature type="domain" description="PAZ" evidence="1">
    <location>
        <begin position="249"/>
        <end position="365"/>
    </location>
</feature>
<dbReference type="OrthoDB" id="10252740at2759"/>
<dbReference type="InterPro" id="IPR003165">
    <property type="entry name" value="Piwi"/>
</dbReference>
<dbReference type="InterPro" id="IPR045246">
    <property type="entry name" value="Piwi_ago-like"/>
</dbReference>
<dbReference type="Pfam" id="PF16487">
    <property type="entry name" value="ArgoMid"/>
    <property type="match status" value="1"/>
</dbReference>
<reference evidence="3 4" key="1">
    <citation type="submission" date="2020-11" db="EMBL/GenBank/DDBJ databases">
        <title>Kefir isolates.</title>
        <authorList>
            <person name="Marcisauskas S."/>
            <person name="Kim Y."/>
            <person name="Blasche S."/>
        </authorList>
    </citation>
    <scope>NUCLEOTIDE SEQUENCE [LARGE SCALE GENOMIC DNA]</scope>
    <source>
        <strain evidence="3 4">KR</strain>
    </source>
</reference>
<dbReference type="Gene3D" id="3.30.420.10">
    <property type="entry name" value="Ribonuclease H-like superfamily/Ribonuclease H"/>
    <property type="match status" value="1"/>
</dbReference>
<dbReference type="Pfam" id="PF16486">
    <property type="entry name" value="ArgoN"/>
    <property type="match status" value="1"/>
</dbReference>
<dbReference type="InterPro" id="IPR036397">
    <property type="entry name" value="RNaseH_sf"/>
</dbReference>
<keyword evidence="4" id="KW-1185">Reference proteome</keyword>
<evidence type="ECO:0008006" key="5">
    <source>
        <dbReference type="Google" id="ProtNLM"/>
    </source>
</evidence>
<sequence length="877" mass="96542">MAHLRARMQDSTDNDLAAQVAAGMNLNAGVDGDQPMTRPNAGTIGRRYAMTTNTYEIRPPTLVCYQYDVKIEPGEPKTPPRLNREIWNFLDKNLNVFQGVAVAYDGRSMAFSPRKLPADEGQWSICLPDEDGGSSGKNNRAFSVKIRFTRPIDLAQLGIFIRGEGLGTPMFPDQSVVQSAIQALNVLIQHGPSMLYPNRAASFFLPPQDPRAASIGKGLVILRMAPGKMYLNLDIASQPMVQSGSLPDVVLDFLRGSSRNLTMQHISAANVPGPELIRLNRFLRGLKVQLVVADREGVKPTRKIRSVEPIAANDPSGAFEVDGDSMTIEGYFQKYYNVQLRRPDFPCISVSKIARWPLELCNVEAGQKWAKKLDPAQTADAIRLTTVEPSRRVNMLNEGLQRIQPTEAALGQWEVAIAPRPMQVEARELPPPTIQYKSRSIRPREGVWDVKGQQFHKPATINSWLVIVFDSSQFFSVADAQTCITGLVTSCTRLGIQIADRQPEIHYWPNGADIPSYIQSLGSQLIARTGCPPDLVVCFLPRKPCDAYGEIKRFGDQSIGVATQCMFENKAKKGGEPYFNNLALKVNVKLQNGINSVLQPGDLGPIVETPTMVCGGDVSHASPGSPNPSVAAVVGSMDPTASIFGTAITVQPSRLELIAQLEAMMVKLLRQFYAKNHILPERILFFRDGISEGQFSHVLQGEVTAIRMAAAQAGQAVNKEGYAPKLTFICCGKRHHISLFPTNPRDGDVKTGNAKSGTVIDNGIVSPFHFDWYCMSHKALLGTGRSGHHTVLVDDSNFTADQLQPLVFNLCFTYAKATRAVSVPKPAFYASRQDDRTTVISSTSDSSQERMRQRALIEAQGRLKDIHPAQSERLFFR</sequence>
<dbReference type="Gene3D" id="3.40.50.2300">
    <property type="match status" value="1"/>
</dbReference>
<evidence type="ECO:0000259" key="1">
    <source>
        <dbReference type="PROSITE" id="PS50821"/>
    </source>
</evidence>
<dbReference type="Pfam" id="PF02170">
    <property type="entry name" value="PAZ"/>
    <property type="match status" value="1"/>
</dbReference>
<dbReference type="EMBL" id="PUHQ01000129">
    <property type="protein sequence ID" value="KAG0655114.1"/>
    <property type="molecule type" value="Genomic_DNA"/>
</dbReference>
<dbReference type="SMART" id="SM00950">
    <property type="entry name" value="Piwi"/>
    <property type="match status" value="1"/>
</dbReference>
<organism evidence="3 4">
    <name type="scientific">Rhodotorula mucilaginosa</name>
    <name type="common">Yeast</name>
    <name type="synonym">Rhodotorula rubra</name>
    <dbReference type="NCBI Taxonomy" id="5537"/>
    <lineage>
        <taxon>Eukaryota</taxon>
        <taxon>Fungi</taxon>
        <taxon>Dikarya</taxon>
        <taxon>Basidiomycota</taxon>
        <taxon>Pucciniomycotina</taxon>
        <taxon>Microbotryomycetes</taxon>
        <taxon>Sporidiobolales</taxon>
        <taxon>Sporidiobolaceae</taxon>
        <taxon>Rhodotorula</taxon>
    </lineage>
</organism>
<protein>
    <recommendedName>
        <fullName evidence="5">Argonaute-like protein</fullName>
    </recommendedName>
</protein>
<dbReference type="CDD" id="cd04657">
    <property type="entry name" value="Piwi_ago-like"/>
    <property type="match status" value="1"/>
</dbReference>
<dbReference type="Pfam" id="PF02171">
    <property type="entry name" value="Piwi"/>
    <property type="match status" value="1"/>
</dbReference>
<dbReference type="InterPro" id="IPR003100">
    <property type="entry name" value="PAZ_dom"/>
</dbReference>
<dbReference type="InterPro" id="IPR032473">
    <property type="entry name" value="Argonaute_Mid_dom"/>
</dbReference>
<evidence type="ECO:0000313" key="3">
    <source>
        <dbReference type="EMBL" id="KAG0655114.1"/>
    </source>
</evidence>
<dbReference type="PROSITE" id="PS50821">
    <property type="entry name" value="PAZ"/>
    <property type="match status" value="1"/>
</dbReference>
<dbReference type="Proteomes" id="UP000777482">
    <property type="component" value="Unassembled WGS sequence"/>
</dbReference>
<proteinExistence type="predicted"/>
<comment type="caution">
    <text evidence="3">The sequence shown here is derived from an EMBL/GenBank/DDBJ whole genome shotgun (WGS) entry which is preliminary data.</text>
</comment>
<name>A0A9P6VVQ9_RHOMI</name>
<dbReference type="SUPFAM" id="SSF101690">
    <property type="entry name" value="PAZ domain"/>
    <property type="match status" value="1"/>
</dbReference>
<dbReference type="InterPro" id="IPR036085">
    <property type="entry name" value="PAZ_dom_sf"/>
</dbReference>
<dbReference type="InterPro" id="IPR012337">
    <property type="entry name" value="RNaseH-like_sf"/>
</dbReference>
<feature type="domain" description="Piwi" evidence="2">
    <location>
        <begin position="535"/>
        <end position="830"/>
    </location>
</feature>
<dbReference type="Gene3D" id="2.170.260.10">
    <property type="entry name" value="paz domain"/>
    <property type="match status" value="1"/>
</dbReference>
<dbReference type="PANTHER" id="PTHR22891">
    <property type="entry name" value="EUKARYOTIC TRANSLATION INITIATION FACTOR 2C"/>
    <property type="match status" value="1"/>
</dbReference>
<evidence type="ECO:0000313" key="4">
    <source>
        <dbReference type="Proteomes" id="UP000777482"/>
    </source>
</evidence>